<gene>
    <name evidence="15" type="ORF">ILYODFUR_003803</name>
</gene>
<feature type="compositionally biased region" description="Polar residues" evidence="10">
    <location>
        <begin position="1282"/>
        <end position="1300"/>
    </location>
</feature>
<comment type="caution">
    <text evidence="15">The sequence shown here is derived from an EMBL/GenBank/DDBJ whole genome shotgun (WGS) entry which is preliminary data.</text>
</comment>
<evidence type="ECO:0000313" key="16">
    <source>
        <dbReference type="Proteomes" id="UP001482620"/>
    </source>
</evidence>
<dbReference type="PANTHER" id="PTHR24006">
    <property type="entry name" value="UBIQUITIN CARBOXYL-TERMINAL HYDROLASE"/>
    <property type="match status" value="1"/>
</dbReference>
<reference evidence="15 16" key="1">
    <citation type="submission" date="2021-06" db="EMBL/GenBank/DDBJ databases">
        <authorList>
            <person name="Palmer J.M."/>
        </authorList>
    </citation>
    <scope>NUCLEOTIDE SEQUENCE [LARGE SCALE GENOMIC DNA]</scope>
    <source>
        <strain evidence="16">if_2019</strain>
        <tissue evidence="15">Muscle</tissue>
    </source>
</reference>
<dbReference type="SUPFAM" id="SSF54695">
    <property type="entry name" value="POZ domain"/>
    <property type="match status" value="1"/>
</dbReference>
<evidence type="ECO:0000256" key="3">
    <source>
        <dbReference type="ARBA" id="ARBA00022786"/>
    </source>
</evidence>
<dbReference type="InterPro" id="IPR018200">
    <property type="entry name" value="USP_CS"/>
</dbReference>
<evidence type="ECO:0000256" key="2">
    <source>
        <dbReference type="ARBA" id="ARBA00022771"/>
    </source>
</evidence>
<dbReference type="InterPro" id="IPR028889">
    <property type="entry name" value="USP"/>
</dbReference>
<feature type="domain" description="BTB" evidence="11">
    <location>
        <begin position="892"/>
        <end position="958"/>
    </location>
</feature>
<evidence type="ECO:0000259" key="13">
    <source>
        <dbReference type="PROSITE" id="PS50235"/>
    </source>
</evidence>
<dbReference type="PROSITE" id="PS50235">
    <property type="entry name" value="USP_3"/>
    <property type="match status" value="1"/>
</dbReference>
<organism evidence="15 16">
    <name type="scientific">Ilyodon furcidens</name>
    <name type="common">goldbreast splitfin</name>
    <dbReference type="NCBI Taxonomy" id="33524"/>
    <lineage>
        <taxon>Eukaryota</taxon>
        <taxon>Metazoa</taxon>
        <taxon>Chordata</taxon>
        <taxon>Craniata</taxon>
        <taxon>Vertebrata</taxon>
        <taxon>Euteleostomi</taxon>
        <taxon>Actinopterygii</taxon>
        <taxon>Neopterygii</taxon>
        <taxon>Teleostei</taxon>
        <taxon>Neoteleostei</taxon>
        <taxon>Acanthomorphata</taxon>
        <taxon>Ovalentaria</taxon>
        <taxon>Atherinomorphae</taxon>
        <taxon>Cyprinodontiformes</taxon>
        <taxon>Goodeidae</taxon>
        <taxon>Ilyodon</taxon>
    </lineage>
</organism>
<keyword evidence="2 8" id="KW-0863">Zinc-finger</keyword>
<evidence type="ECO:0000259" key="12">
    <source>
        <dbReference type="PROSITE" id="PS50217"/>
    </source>
</evidence>
<dbReference type="InterPro" id="IPR000210">
    <property type="entry name" value="BTB/POZ_dom"/>
</dbReference>
<dbReference type="PROSITE" id="PS50271">
    <property type="entry name" value="ZF_UBP"/>
    <property type="match status" value="1"/>
</dbReference>
<feature type="compositionally biased region" description="Basic and acidic residues" evidence="10">
    <location>
        <begin position="472"/>
        <end position="481"/>
    </location>
</feature>
<feature type="domain" description="USP" evidence="13">
    <location>
        <begin position="219"/>
        <end position="840"/>
    </location>
</feature>
<dbReference type="SMART" id="SM00290">
    <property type="entry name" value="ZnF_UBP"/>
    <property type="match status" value="1"/>
</dbReference>
<feature type="compositionally biased region" description="Basic and acidic residues" evidence="10">
    <location>
        <begin position="497"/>
        <end position="519"/>
    </location>
</feature>
<feature type="domain" description="UBP-type" evidence="14">
    <location>
        <begin position="22"/>
        <end position="148"/>
    </location>
</feature>
<feature type="domain" description="BZIP" evidence="12">
    <location>
        <begin position="1360"/>
        <end position="1418"/>
    </location>
</feature>
<dbReference type="InterPro" id="IPR008917">
    <property type="entry name" value="TF_DNA-bd_sf"/>
</dbReference>
<dbReference type="CDD" id="cd14719">
    <property type="entry name" value="bZIP_BACH"/>
    <property type="match status" value="1"/>
</dbReference>
<evidence type="ECO:0000256" key="4">
    <source>
        <dbReference type="ARBA" id="ARBA00022833"/>
    </source>
</evidence>
<evidence type="ECO:0000256" key="1">
    <source>
        <dbReference type="ARBA" id="ARBA00022723"/>
    </source>
</evidence>
<dbReference type="SUPFAM" id="SSF57850">
    <property type="entry name" value="RING/U-box"/>
    <property type="match status" value="1"/>
</dbReference>
<dbReference type="PROSITE" id="PS00972">
    <property type="entry name" value="USP_1"/>
    <property type="match status" value="1"/>
</dbReference>
<keyword evidence="6" id="KW-0238">DNA-binding</keyword>
<feature type="compositionally biased region" description="Basic and acidic residues" evidence="10">
    <location>
        <begin position="184"/>
        <end position="201"/>
    </location>
</feature>
<dbReference type="SUPFAM" id="SSF47454">
    <property type="entry name" value="A DNA-binding domain in eukaryotic transcription factors"/>
    <property type="match status" value="1"/>
</dbReference>
<dbReference type="PROSITE" id="PS50217">
    <property type="entry name" value="BZIP"/>
    <property type="match status" value="1"/>
</dbReference>
<dbReference type="PANTHER" id="PTHR24006:SF852">
    <property type="entry name" value="UBIQUITIN CARBOXYL-TERMINAL HYDROLASE"/>
    <property type="match status" value="1"/>
</dbReference>
<dbReference type="InterPro" id="IPR004826">
    <property type="entry name" value="bZIP_Maf"/>
</dbReference>
<keyword evidence="16" id="KW-1185">Reference proteome</keyword>
<dbReference type="InterPro" id="IPR004827">
    <property type="entry name" value="bZIP"/>
</dbReference>
<name>A0ABV0TUB9_9TELE</name>
<evidence type="ECO:0000256" key="7">
    <source>
        <dbReference type="ARBA" id="ARBA00023163"/>
    </source>
</evidence>
<dbReference type="PROSITE" id="PS00973">
    <property type="entry name" value="USP_2"/>
    <property type="match status" value="1"/>
</dbReference>
<feature type="compositionally biased region" description="Polar residues" evidence="10">
    <location>
        <begin position="203"/>
        <end position="216"/>
    </location>
</feature>
<dbReference type="InterPro" id="IPR013083">
    <property type="entry name" value="Znf_RING/FYVE/PHD"/>
</dbReference>
<evidence type="ECO:0000256" key="9">
    <source>
        <dbReference type="SAM" id="Coils"/>
    </source>
</evidence>
<feature type="compositionally biased region" description="Polar residues" evidence="10">
    <location>
        <begin position="1040"/>
        <end position="1058"/>
    </location>
</feature>
<feature type="compositionally biased region" description="Basic and acidic residues" evidence="10">
    <location>
        <begin position="533"/>
        <end position="549"/>
    </location>
</feature>
<feature type="compositionally biased region" description="Acidic residues" evidence="10">
    <location>
        <begin position="1302"/>
        <end position="1312"/>
    </location>
</feature>
<proteinExistence type="predicted"/>
<feature type="compositionally biased region" description="Polar residues" evidence="10">
    <location>
        <begin position="430"/>
        <end position="457"/>
    </location>
</feature>
<dbReference type="SMART" id="SM00338">
    <property type="entry name" value="BRLZ"/>
    <property type="match status" value="1"/>
</dbReference>
<evidence type="ECO:0000313" key="15">
    <source>
        <dbReference type="EMBL" id="MEQ2235581.1"/>
    </source>
</evidence>
<keyword evidence="4" id="KW-0862">Zinc</keyword>
<keyword evidence="3" id="KW-0833">Ubl conjugation pathway</keyword>
<dbReference type="PROSITE" id="PS50097">
    <property type="entry name" value="BTB"/>
    <property type="match status" value="1"/>
</dbReference>
<keyword evidence="9" id="KW-0175">Coiled coil</keyword>
<evidence type="ECO:0000259" key="14">
    <source>
        <dbReference type="PROSITE" id="PS50271"/>
    </source>
</evidence>
<feature type="region of interest" description="Disordered" evidence="10">
    <location>
        <begin position="1279"/>
        <end position="1313"/>
    </location>
</feature>
<protein>
    <recommendedName>
        <fullName evidence="17">Ubiquitinyl hydrolase 1</fullName>
    </recommendedName>
</protein>
<dbReference type="InterPro" id="IPR011333">
    <property type="entry name" value="SKP1/BTB/POZ_sf"/>
</dbReference>
<dbReference type="Gene3D" id="3.30.710.10">
    <property type="entry name" value="Potassium Channel Kv1.1, Chain A"/>
    <property type="match status" value="1"/>
</dbReference>
<feature type="region of interest" description="Disordered" evidence="10">
    <location>
        <begin position="172"/>
        <end position="216"/>
    </location>
</feature>
<dbReference type="Pfam" id="PF00443">
    <property type="entry name" value="UCH"/>
    <property type="match status" value="1"/>
</dbReference>
<keyword evidence="1" id="KW-0479">Metal-binding</keyword>
<dbReference type="PROSITE" id="PS00036">
    <property type="entry name" value="BZIP_BASIC"/>
    <property type="match status" value="1"/>
</dbReference>
<accession>A0ABV0TUB9</accession>
<dbReference type="CDD" id="cd02667">
    <property type="entry name" value="Peptidase_C19K"/>
    <property type="match status" value="1"/>
</dbReference>
<evidence type="ECO:0000259" key="11">
    <source>
        <dbReference type="PROSITE" id="PS50097"/>
    </source>
</evidence>
<feature type="compositionally biased region" description="Basic residues" evidence="10">
    <location>
        <begin position="458"/>
        <end position="471"/>
    </location>
</feature>
<dbReference type="Pfam" id="PF02148">
    <property type="entry name" value="zf-UBP"/>
    <property type="match status" value="1"/>
</dbReference>
<dbReference type="InterPro" id="IPR001394">
    <property type="entry name" value="Peptidase_C19_UCH"/>
</dbReference>
<feature type="region of interest" description="Disordered" evidence="10">
    <location>
        <begin position="1011"/>
        <end position="1058"/>
    </location>
</feature>
<dbReference type="Proteomes" id="UP001482620">
    <property type="component" value="Unassembled WGS sequence"/>
</dbReference>
<dbReference type="Pfam" id="PF03131">
    <property type="entry name" value="bZIP_Maf"/>
    <property type="match status" value="1"/>
</dbReference>
<feature type="compositionally biased region" description="Polar residues" evidence="10">
    <location>
        <begin position="485"/>
        <end position="496"/>
    </location>
</feature>
<dbReference type="InterPro" id="IPR001607">
    <property type="entry name" value="Znf_UBP"/>
</dbReference>
<dbReference type="InterPro" id="IPR046347">
    <property type="entry name" value="bZIP_sf"/>
</dbReference>
<dbReference type="InterPro" id="IPR038765">
    <property type="entry name" value="Papain-like_cys_pep_sf"/>
</dbReference>
<feature type="coiled-coil region" evidence="9">
    <location>
        <begin position="1373"/>
        <end position="1414"/>
    </location>
</feature>
<keyword evidence="5" id="KW-0805">Transcription regulation</keyword>
<keyword evidence="7" id="KW-0804">Transcription</keyword>
<dbReference type="SUPFAM" id="SSF54001">
    <property type="entry name" value="Cysteine proteinases"/>
    <property type="match status" value="1"/>
</dbReference>
<evidence type="ECO:0000256" key="10">
    <source>
        <dbReference type="SAM" id="MobiDB-lite"/>
    </source>
</evidence>
<dbReference type="Gene3D" id="1.10.880.10">
    <property type="entry name" value="Transcription factor, Skn-1-like, DNA-binding domain"/>
    <property type="match status" value="1"/>
</dbReference>
<dbReference type="SMART" id="SM00225">
    <property type="entry name" value="BTB"/>
    <property type="match status" value="1"/>
</dbReference>
<evidence type="ECO:0000256" key="6">
    <source>
        <dbReference type="ARBA" id="ARBA00023125"/>
    </source>
</evidence>
<evidence type="ECO:0008006" key="17">
    <source>
        <dbReference type="Google" id="ProtNLM"/>
    </source>
</evidence>
<evidence type="ECO:0000256" key="8">
    <source>
        <dbReference type="PROSITE-ProRule" id="PRU00502"/>
    </source>
</evidence>
<dbReference type="EMBL" id="JAHRIQ010046542">
    <property type="protein sequence ID" value="MEQ2235581.1"/>
    <property type="molecule type" value="Genomic_DNA"/>
</dbReference>
<dbReference type="InterPro" id="IPR050164">
    <property type="entry name" value="Peptidase_C19"/>
</dbReference>
<evidence type="ECO:0000256" key="5">
    <source>
        <dbReference type="ARBA" id="ARBA00023015"/>
    </source>
</evidence>
<sequence>MGKKRGKDRSFREDEDIELTGPSCRHIRKGSDQTLLKKLSAVSDWVSCQDCKNEENKENISTTQPEEPEEEKETVGIWMCLKCGHRGCGRHSEKRHAVKHYETPRSDPHCLVVGLDNWSVWCYICDDEVQYSSTGQLAQLVNNLKKQISTDPMKRPQKRVKEDVDLLEVKQETETVNPEESEDKEIKDSRNKQKKNIKDMVGKSQTHNTVEESSSVPVKGLSNLGNTCFFNAVMQNLSQTQLLRQILNKVTEEKISLDIKPDAPLDLEPILVQLDQPGSLTLAMCKLLGEIQESKRAVVTPRELFTQVCKKAARFKGFQQQDSQELLRYLLDGMRAEELKRVNTGILETLKQSSKVTDEEKLKAVVKEYEKNGVPKNFVDQVFGGELTSTIMCQQCKTVSVVTEMFLDLSLPVSDEAYRKKIPKKAVPKTSESSQHGRNGPDLTSGNGDIPTGTSRRCQQKKAKKQAKKQPKHQEWRKNIETRITLGSLTSPSNAHEQTDVTEDAKDSGNNESVPHEEAPSNEPNPEPVCVSEQDHNVEQEKEEDKDSVTEGVSLGESSVSNRFTVLSEEQHSHDSSSCNEMSNMDLEGELDTQLANKLEQVTLDDAFIDDPHAIEQAVESEDEALEDMEYTVINQDPELAFNTLSTRATPEKQECSVQSCLFQFTEVETLTQNNSLLCVTCTKQQRRKDKTGGSRKNIYTDALKQMLISSPPSVLTLHLKRFQQNEYSICKVNRHVQFPLILDLAPYSAVKCKNISEGDTQILYSLYGVVEHSGTMRSGHYTAYVNVRPNSLKSSSHDKQGDGDPPRGSWFHISDTSVQPVSEKESPASVGHNLHPKFTYVSVSHLTWQAELLRTMTLQAPRTSVFTFQSALHSTHVLQCLNEQRQQDILCDMTLVVEDRSFRAHSSVLASCSAYFGSRVTSVTRQNPIITLPEEVTVEGFEPLLQFAYTSKLLFTKENIHAIHTSAEILGFHNLESACFDFLIPKFSERKKTSQEVRNKVCCQSLEPGASLDSSVKGSHAESFESNSSVPSGGDEQIDFSSQCSQSTQGQANSGQEHFSFENCEPQMAPLSLELANGVCPLLSLPCPDANKTDHFSHFCKRDILQIGHVSDRSEMSMEGCDTCCELSTPGDENPPEITEPAGTDNETTVQMLGAETSCTPGSCPLKTSRAEDCTSVLQHSGVCPEQVAAGDLSGPVLTPQSFEAGNGERSRVEREVAEHLAKGFWSDLCPGEAPPPSLDSASQNNLAKASDFHWLKHLDLTSSVGDCPFLRDLDDDPGTQADNLSQAEKSPCMSSLNSGDETELETDGDTEANHKRAAEIQLPFPVEQISVLSRSAFQQLVRDHRLTKEQLEFVHDVRRRSKNRVAAQRCRKRKLDSIHQLECEIKKLKNEKEQLLQEQKDLKKNLAEVKQNVCGLCKSVNIESGSDQDHLRLLASLSSPDFPISCPNLVESNKESQLTVEMVTSCLECRQTEPPSACVPTAELQPCTEDTGCPVSGPLLSVCLDMSNSL</sequence>
<feature type="region of interest" description="Disordered" evidence="10">
    <location>
        <begin position="421"/>
        <end position="562"/>
    </location>
</feature>
<dbReference type="SUPFAM" id="SSF57959">
    <property type="entry name" value="Leucine zipper domain"/>
    <property type="match status" value="1"/>
</dbReference>
<dbReference type="Gene3D" id="3.90.70.10">
    <property type="entry name" value="Cysteine proteinases"/>
    <property type="match status" value="2"/>
</dbReference>
<dbReference type="InterPro" id="IPR043321">
    <property type="entry name" value="bZIP_BACH"/>
</dbReference>
<dbReference type="Pfam" id="PF00651">
    <property type="entry name" value="BTB"/>
    <property type="match status" value="1"/>
</dbReference>
<dbReference type="Gene3D" id="3.30.40.10">
    <property type="entry name" value="Zinc/RING finger domain, C3HC4 (zinc finger)"/>
    <property type="match status" value="1"/>
</dbReference>